<feature type="domain" description="Reverse transcriptase" evidence="1">
    <location>
        <begin position="1"/>
        <end position="75"/>
    </location>
</feature>
<dbReference type="InterPro" id="IPR000477">
    <property type="entry name" value="RT_dom"/>
</dbReference>
<name>A0AB40C0G6_DIOCR</name>
<dbReference type="InterPro" id="IPR051320">
    <property type="entry name" value="Viral_Replic_Matur_Polypro"/>
</dbReference>
<evidence type="ECO:0000313" key="2">
    <source>
        <dbReference type="Proteomes" id="UP001515500"/>
    </source>
</evidence>
<dbReference type="PANTHER" id="PTHR33064:SF37">
    <property type="entry name" value="RIBONUCLEASE H"/>
    <property type="match status" value="1"/>
</dbReference>
<reference evidence="3" key="1">
    <citation type="submission" date="2025-08" db="UniProtKB">
        <authorList>
            <consortium name="RefSeq"/>
        </authorList>
    </citation>
    <scope>IDENTIFICATION</scope>
</reference>
<dbReference type="PANTHER" id="PTHR33064">
    <property type="entry name" value="POL PROTEIN"/>
    <property type="match status" value="1"/>
</dbReference>
<dbReference type="Gene3D" id="3.30.70.270">
    <property type="match status" value="2"/>
</dbReference>
<evidence type="ECO:0000313" key="3">
    <source>
        <dbReference type="RefSeq" id="XP_039133252.1"/>
    </source>
</evidence>
<keyword evidence="2" id="KW-1185">Reference proteome</keyword>
<dbReference type="Proteomes" id="UP001515500">
    <property type="component" value="Chromosome 10"/>
</dbReference>
<proteinExistence type="predicted"/>
<dbReference type="InterPro" id="IPR041577">
    <property type="entry name" value="RT_RNaseH_2"/>
</dbReference>
<organism evidence="2 3">
    <name type="scientific">Dioscorea cayennensis subsp. rotundata</name>
    <name type="common">White Guinea yam</name>
    <name type="synonym">Dioscorea rotundata</name>
    <dbReference type="NCBI Taxonomy" id="55577"/>
    <lineage>
        <taxon>Eukaryota</taxon>
        <taxon>Viridiplantae</taxon>
        <taxon>Streptophyta</taxon>
        <taxon>Embryophyta</taxon>
        <taxon>Tracheophyta</taxon>
        <taxon>Spermatophyta</taxon>
        <taxon>Magnoliopsida</taxon>
        <taxon>Liliopsida</taxon>
        <taxon>Dioscoreales</taxon>
        <taxon>Dioscoreaceae</taxon>
        <taxon>Dioscorea</taxon>
    </lineage>
</organism>
<dbReference type="CDD" id="cd01647">
    <property type="entry name" value="RT_LTR"/>
    <property type="match status" value="1"/>
</dbReference>
<dbReference type="Pfam" id="PF00078">
    <property type="entry name" value="RVT_1"/>
    <property type="match status" value="1"/>
</dbReference>
<evidence type="ECO:0000259" key="1">
    <source>
        <dbReference type="PROSITE" id="PS50878"/>
    </source>
</evidence>
<protein>
    <submittedName>
        <fullName evidence="3">Uncharacterized mitochondrial protein AtMg00860-like</fullName>
    </submittedName>
</protein>
<dbReference type="FunFam" id="3.30.70.270:FF:000020">
    <property type="entry name" value="Transposon Tf2-6 polyprotein-like Protein"/>
    <property type="match status" value="1"/>
</dbReference>
<dbReference type="SUPFAM" id="SSF56672">
    <property type="entry name" value="DNA/RNA polymerases"/>
    <property type="match status" value="1"/>
</dbReference>
<accession>A0AB40C0G6</accession>
<dbReference type="FunFam" id="3.30.70.270:FF:000003">
    <property type="entry name" value="Transposon Ty3-G Gag-Pol polyprotein"/>
    <property type="match status" value="1"/>
</dbReference>
<sequence length="204" mass="23436">MPSAFMDLMNTVFRPYLDKFVIIFIDDILIYSATKEEHAQYLRTVLQILPEEKVYAKFSKCEFWLHEVVFLGHVVSGEGIRVDRKKVEAIIDWEQPKSVSEVQSFLGLAGYYRLFVEGFSHIAAPLSWLTRKEVKFVWDEKCESSFQELKSRLTSAPLLTLPTSGKEFVVFSVASRQGLSSSGFCPKDLAILSLWIEMLDLHRS</sequence>
<dbReference type="AlphaFoldDB" id="A0AB40C0G6"/>
<dbReference type="InterPro" id="IPR043128">
    <property type="entry name" value="Rev_trsase/Diguanyl_cyclase"/>
</dbReference>
<dbReference type="Pfam" id="PF17919">
    <property type="entry name" value="RT_RNaseH_2"/>
    <property type="match status" value="1"/>
</dbReference>
<gene>
    <name evidence="3" type="primary">LOC120270303</name>
</gene>
<dbReference type="PROSITE" id="PS50878">
    <property type="entry name" value="RT_POL"/>
    <property type="match status" value="1"/>
</dbReference>
<dbReference type="InterPro" id="IPR043502">
    <property type="entry name" value="DNA/RNA_pol_sf"/>
</dbReference>
<dbReference type="GeneID" id="120270303"/>
<dbReference type="RefSeq" id="XP_039133252.1">
    <property type="nucleotide sequence ID" value="XM_039277318.1"/>
</dbReference>